<evidence type="ECO:0000256" key="1">
    <source>
        <dbReference type="ARBA" id="ARBA00001974"/>
    </source>
</evidence>
<name>A0A1H7DB42_9RHOB</name>
<dbReference type="FunFam" id="1.20.140.10:FF:000001">
    <property type="entry name" value="Acyl-CoA dehydrogenase"/>
    <property type="match status" value="1"/>
</dbReference>
<proteinExistence type="inferred from homology"/>
<dbReference type="Gene3D" id="2.40.110.10">
    <property type="entry name" value="Butyryl-CoA Dehydrogenase, subunit A, domain 2"/>
    <property type="match status" value="1"/>
</dbReference>
<dbReference type="EMBL" id="FNYD01000009">
    <property type="protein sequence ID" value="SEJ95445.1"/>
    <property type="molecule type" value="Genomic_DNA"/>
</dbReference>
<dbReference type="FunFam" id="2.40.110.10:FF:000002">
    <property type="entry name" value="Acyl-CoA dehydrogenase fadE12"/>
    <property type="match status" value="1"/>
</dbReference>
<dbReference type="Pfam" id="PF02771">
    <property type="entry name" value="Acyl-CoA_dh_N"/>
    <property type="match status" value="1"/>
</dbReference>
<sequence>MADRSFLDWPFLEPRHKALADEVEAWAQTALPGLDHANTDAACHRLVADLGAAGLLRHTASEDGTPLDLRALCLIRETLARHDGLADFAFAMQGLGTGALSLFGTPAQKAEWLPRTRAGQAISAFALTEPASGSDVANSTMTARRDGDDYILNGEKTWISNGGIADLYTLFARTGEAPGAKGLSSFVVPAGLPGFEIAERLNTIAPHPLATLRFTDCRIPADALIGEPGAGFRIAMTVLDQFRATVAAAALGFARRALDEALARVTTRHVQGAPLADLQMVQGHIADMALDVDAAALLVYRAAWTRDTGAPRVTREAAMAKLFATEQAQKVIDRAVQLHGGDGVRSGETVERLYREIRALRIYEGASDVQRVVIARQTLTAFQGG</sequence>
<dbReference type="PANTHER" id="PTHR43884:SF22">
    <property type="entry name" value="BLR3437 PROTEIN"/>
    <property type="match status" value="1"/>
</dbReference>
<dbReference type="SUPFAM" id="SSF47203">
    <property type="entry name" value="Acyl-CoA dehydrogenase C-terminal domain-like"/>
    <property type="match status" value="1"/>
</dbReference>
<dbReference type="RefSeq" id="WP_092369149.1">
    <property type="nucleotide sequence ID" value="NZ_BMGV01000009.1"/>
</dbReference>
<dbReference type="InterPro" id="IPR009075">
    <property type="entry name" value="AcylCo_DH/oxidase_C"/>
</dbReference>
<dbReference type="Gene3D" id="1.10.540.10">
    <property type="entry name" value="Acyl-CoA dehydrogenase/oxidase, N-terminal domain"/>
    <property type="match status" value="1"/>
</dbReference>
<keyword evidence="5 6" id="KW-0560">Oxidoreductase</keyword>
<gene>
    <name evidence="10" type="ORF">SAMN05444007_109123</name>
</gene>
<evidence type="ECO:0000259" key="7">
    <source>
        <dbReference type="Pfam" id="PF00441"/>
    </source>
</evidence>
<dbReference type="InterPro" id="IPR037069">
    <property type="entry name" value="AcylCoA_DH/ox_N_sf"/>
</dbReference>
<dbReference type="SUPFAM" id="SSF56645">
    <property type="entry name" value="Acyl-CoA dehydrogenase NM domain-like"/>
    <property type="match status" value="1"/>
</dbReference>
<dbReference type="InterPro" id="IPR046373">
    <property type="entry name" value="Acyl-CoA_Oxase/DH_mid-dom_sf"/>
</dbReference>
<keyword evidence="4 6" id="KW-0274">FAD</keyword>
<dbReference type="Proteomes" id="UP000199379">
    <property type="component" value="Unassembled WGS sequence"/>
</dbReference>
<evidence type="ECO:0000256" key="3">
    <source>
        <dbReference type="ARBA" id="ARBA00022630"/>
    </source>
</evidence>
<dbReference type="STRING" id="1227549.SAMN05444007_109123"/>
<dbReference type="GO" id="GO:0050660">
    <property type="term" value="F:flavin adenine dinucleotide binding"/>
    <property type="evidence" value="ECO:0007669"/>
    <property type="project" value="InterPro"/>
</dbReference>
<evidence type="ECO:0000259" key="9">
    <source>
        <dbReference type="Pfam" id="PF02771"/>
    </source>
</evidence>
<dbReference type="InterPro" id="IPR009100">
    <property type="entry name" value="AcylCoA_DH/oxidase_NM_dom_sf"/>
</dbReference>
<protein>
    <submittedName>
        <fullName evidence="10">Acyl-CoA dehydrogenase</fullName>
    </submittedName>
</protein>
<accession>A0A1H7DB42</accession>
<evidence type="ECO:0000256" key="4">
    <source>
        <dbReference type="ARBA" id="ARBA00022827"/>
    </source>
</evidence>
<dbReference type="Pfam" id="PF00441">
    <property type="entry name" value="Acyl-CoA_dh_1"/>
    <property type="match status" value="1"/>
</dbReference>
<evidence type="ECO:0000256" key="2">
    <source>
        <dbReference type="ARBA" id="ARBA00009347"/>
    </source>
</evidence>
<dbReference type="Pfam" id="PF02770">
    <property type="entry name" value="Acyl-CoA_dh_M"/>
    <property type="match status" value="1"/>
</dbReference>
<dbReference type="Gene3D" id="1.20.140.10">
    <property type="entry name" value="Butyryl-CoA Dehydrogenase, subunit A, domain 3"/>
    <property type="match status" value="1"/>
</dbReference>
<comment type="similarity">
    <text evidence="2 6">Belongs to the acyl-CoA dehydrogenase family.</text>
</comment>
<organism evidence="10 11">
    <name type="scientific">Cribrihabitans marinus</name>
    <dbReference type="NCBI Taxonomy" id="1227549"/>
    <lineage>
        <taxon>Bacteria</taxon>
        <taxon>Pseudomonadati</taxon>
        <taxon>Pseudomonadota</taxon>
        <taxon>Alphaproteobacteria</taxon>
        <taxon>Rhodobacterales</taxon>
        <taxon>Paracoccaceae</taxon>
        <taxon>Cribrihabitans</taxon>
    </lineage>
</organism>
<reference evidence="10 11" key="1">
    <citation type="submission" date="2016-10" db="EMBL/GenBank/DDBJ databases">
        <authorList>
            <person name="de Groot N.N."/>
        </authorList>
    </citation>
    <scope>NUCLEOTIDE SEQUENCE [LARGE SCALE GENOMIC DNA]</scope>
    <source>
        <strain evidence="10 11">DSM 29340</strain>
    </source>
</reference>
<dbReference type="GO" id="GO:0003995">
    <property type="term" value="F:acyl-CoA dehydrogenase activity"/>
    <property type="evidence" value="ECO:0007669"/>
    <property type="project" value="TreeGrafter"/>
</dbReference>
<dbReference type="InterPro" id="IPR036250">
    <property type="entry name" value="AcylCo_DH-like_C"/>
</dbReference>
<dbReference type="OrthoDB" id="9775090at2"/>
<feature type="domain" description="Acyl-CoA dehydrogenase/oxidase N-terminal" evidence="9">
    <location>
        <begin position="14"/>
        <end position="119"/>
    </location>
</feature>
<keyword evidence="11" id="KW-1185">Reference proteome</keyword>
<dbReference type="InterPro" id="IPR006091">
    <property type="entry name" value="Acyl-CoA_Oxase/DH_mid-dom"/>
</dbReference>
<comment type="cofactor">
    <cofactor evidence="1 6">
        <name>FAD</name>
        <dbReference type="ChEBI" id="CHEBI:57692"/>
    </cofactor>
</comment>
<evidence type="ECO:0000313" key="10">
    <source>
        <dbReference type="EMBL" id="SEJ95445.1"/>
    </source>
</evidence>
<evidence type="ECO:0000259" key="8">
    <source>
        <dbReference type="Pfam" id="PF02770"/>
    </source>
</evidence>
<dbReference type="PANTHER" id="PTHR43884">
    <property type="entry name" value="ACYL-COA DEHYDROGENASE"/>
    <property type="match status" value="1"/>
</dbReference>
<evidence type="ECO:0000256" key="6">
    <source>
        <dbReference type="RuleBase" id="RU362125"/>
    </source>
</evidence>
<feature type="domain" description="Acyl-CoA dehydrogenase/oxidase C-terminal" evidence="7">
    <location>
        <begin position="229"/>
        <end position="378"/>
    </location>
</feature>
<dbReference type="AlphaFoldDB" id="A0A1H7DB42"/>
<feature type="domain" description="Acyl-CoA oxidase/dehydrogenase middle" evidence="8">
    <location>
        <begin position="124"/>
        <end position="217"/>
    </location>
</feature>
<dbReference type="InterPro" id="IPR013786">
    <property type="entry name" value="AcylCoA_DH/ox_N"/>
</dbReference>
<keyword evidence="3 6" id="KW-0285">Flavoprotein</keyword>
<dbReference type="PIRSF" id="PIRSF016578">
    <property type="entry name" value="HsaA"/>
    <property type="match status" value="1"/>
</dbReference>
<evidence type="ECO:0000313" key="11">
    <source>
        <dbReference type="Proteomes" id="UP000199379"/>
    </source>
</evidence>
<evidence type="ECO:0000256" key="5">
    <source>
        <dbReference type="ARBA" id="ARBA00023002"/>
    </source>
</evidence>